<dbReference type="RefSeq" id="WP_086089472.1">
    <property type="nucleotide sequence ID" value="NZ_CP021112.1"/>
</dbReference>
<protein>
    <submittedName>
        <fullName evidence="1">CoF synthetase</fullName>
    </submittedName>
</protein>
<organism evidence="1 2">
    <name type="scientific">Pseudorhodoplanes sinuspersici</name>
    <dbReference type="NCBI Taxonomy" id="1235591"/>
    <lineage>
        <taxon>Bacteria</taxon>
        <taxon>Pseudomonadati</taxon>
        <taxon>Pseudomonadota</taxon>
        <taxon>Alphaproteobacteria</taxon>
        <taxon>Hyphomicrobiales</taxon>
        <taxon>Pseudorhodoplanes</taxon>
    </lineage>
</organism>
<dbReference type="PANTHER" id="PTHR36932:SF1">
    <property type="entry name" value="CAPSULAR POLYSACCHARIDE BIOSYNTHESIS PROTEIN"/>
    <property type="match status" value="1"/>
</dbReference>
<dbReference type="InterPro" id="IPR053158">
    <property type="entry name" value="CapK_Type1_Caps_Biosynth"/>
</dbReference>
<dbReference type="SUPFAM" id="SSF56801">
    <property type="entry name" value="Acetyl-CoA synthetase-like"/>
    <property type="match status" value="1"/>
</dbReference>
<dbReference type="Gene3D" id="3.40.50.12780">
    <property type="entry name" value="N-terminal domain of ligase-like"/>
    <property type="match status" value="1"/>
</dbReference>
<dbReference type="KEGG" id="psin:CAK95_19730"/>
<accession>A0A1W6ZUJ9</accession>
<reference evidence="1 2" key="1">
    <citation type="submission" date="2017-05" db="EMBL/GenBank/DDBJ databases">
        <title>Full genome sequence of Pseudorhodoplanes sinuspersici.</title>
        <authorList>
            <person name="Dastgheib S.M.M."/>
            <person name="Shavandi M."/>
            <person name="Tirandaz H."/>
        </authorList>
    </citation>
    <scope>NUCLEOTIDE SEQUENCE [LARGE SCALE GENOMIC DNA]</scope>
    <source>
        <strain evidence="1 2">RIPI110</strain>
    </source>
</reference>
<sequence>MGDSKLSILRDARRATKSGPGTIERLQTRRLQEMVAYARAHSSVYRTLYRDLPDRVDDLKQLPVTDKKTLMSQFNAWVADPAITIDALRSFVDDPKRAGEPFLGRYTIATTSGTTGARGIFVLDERSMAVTNVMALRMLSTWLGFGDVIRILAGGVRMAMVMAGSGHSASAVAAAKLRKAGGWRANRLKVVSADTPMPQIVAALNEFQPVVVAPYASMAAMLADEQEAGRLRIKPVLLALAAEGLPEAQYGRIARVFGAHVGNSYAATECPYLSHTCEEGWLHVNSDWVCFEPVDENFAPVPRGQASHTVLISNLANRTQPVLRYDLGDSVVERPDRCPCGSPFPAIKVQGRSADVMSFPGTHGGKRAIPPLAFSLLLDGIPGIEMFQIVQSDPTRLRVRFVSEPGVDSNRIWRSIEEGLAGLLSRHGLADVSVERGAEPPEKTQGGKYRRLIPFSYK</sequence>
<dbReference type="STRING" id="1235591.CAK95_19730"/>
<keyword evidence="2" id="KW-1185">Reference proteome</keyword>
<evidence type="ECO:0000313" key="1">
    <source>
        <dbReference type="EMBL" id="ARQ01077.1"/>
    </source>
</evidence>
<dbReference type="AlphaFoldDB" id="A0A1W6ZUJ9"/>
<gene>
    <name evidence="1" type="ORF">CAK95_19730</name>
</gene>
<dbReference type="InterPro" id="IPR042099">
    <property type="entry name" value="ANL_N_sf"/>
</dbReference>
<dbReference type="EMBL" id="CP021112">
    <property type="protein sequence ID" value="ARQ01077.1"/>
    <property type="molecule type" value="Genomic_DNA"/>
</dbReference>
<evidence type="ECO:0000313" key="2">
    <source>
        <dbReference type="Proteomes" id="UP000194137"/>
    </source>
</evidence>
<proteinExistence type="predicted"/>
<dbReference type="Proteomes" id="UP000194137">
    <property type="component" value="Chromosome"/>
</dbReference>
<dbReference type="OrthoDB" id="580775at2"/>
<dbReference type="PANTHER" id="PTHR36932">
    <property type="entry name" value="CAPSULAR POLYSACCHARIDE BIOSYNTHESIS PROTEIN"/>
    <property type="match status" value="1"/>
</dbReference>
<name>A0A1W6ZUJ9_9HYPH</name>